<reference evidence="10 11" key="1">
    <citation type="submission" date="2009-08" db="EMBL/GenBank/DDBJ databases">
        <authorList>
            <person name="Muzny D."/>
            <person name="Qin X."/>
            <person name="Deng J."/>
            <person name="Jiang H."/>
            <person name="Liu Y."/>
            <person name="Qu J."/>
            <person name="Song X.-Z."/>
            <person name="Zhang L."/>
            <person name="Thornton R."/>
            <person name="Coyle M."/>
            <person name="Francisco L."/>
            <person name="Jackson L."/>
            <person name="Javaid M."/>
            <person name="Korchina V."/>
            <person name="Kovar C."/>
            <person name="Mata R."/>
            <person name="Mathew T."/>
            <person name="Ngo R."/>
            <person name="Nguyen L."/>
            <person name="Nguyen N."/>
            <person name="Okwuonu G."/>
            <person name="Ongeri F."/>
            <person name="Pham C."/>
            <person name="Simmons D."/>
            <person name="Wilczek-Boney K."/>
            <person name="Hale W."/>
            <person name="Jakkamsetti A."/>
            <person name="Pham P."/>
            <person name="Ruth R."/>
            <person name="San Lucas F."/>
            <person name="Warren J."/>
            <person name="Zhang J."/>
            <person name="Zhao Z."/>
            <person name="Zhou C."/>
            <person name="Zhu D."/>
            <person name="Lee S."/>
            <person name="Bess C."/>
            <person name="Blankenburg K."/>
            <person name="Forbes L."/>
            <person name="Fu Q."/>
            <person name="Gubbala S."/>
            <person name="Hirani K."/>
            <person name="Jayaseelan J.C."/>
            <person name="Lara F."/>
            <person name="Munidasa M."/>
            <person name="Palculict T."/>
            <person name="Patil S."/>
            <person name="Pu L.-L."/>
            <person name="Saada N."/>
            <person name="Tang L."/>
            <person name="Weissenberger G."/>
            <person name="Zhu Y."/>
            <person name="Hemphill L."/>
            <person name="Shang Y."/>
            <person name="Youmans B."/>
            <person name="Ayvaz T."/>
            <person name="Ross M."/>
            <person name="Santibanez J."/>
            <person name="Aqrawi P."/>
            <person name="Gross S."/>
            <person name="Joshi V."/>
            <person name="Fowler G."/>
            <person name="Nazareth L."/>
            <person name="Reid J."/>
            <person name="Worley K."/>
            <person name="Petrosino J."/>
            <person name="Highlander S."/>
            <person name="Gibbs R."/>
        </authorList>
    </citation>
    <scope>NUCLEOTIDE SEQUENCE [LARGE SCALE GENOMIC DNA]</scope>
    <source>
        <strain evidence="10 11">ATCC 49175</strain>
    </source>
</reference>
<keyword evidence="2" id="KW-0963">Cytoplasm</keyword>
<evidence type="ECO:0000313" key="10">
    <source>
        <dbReference type="EMBL" id="EEW36549.1"/>
    </source>
</evidence>
<dbReference type="InterPro" id="IPR004453">
    <property type="entry name" value="QueG"/>
</dbReference>
<dbReference type="PANTHER" id="PTHR30002:SF4">
    <property type="entry name" value="EPOXYQUEUOSINE REDUCTASE"/>
    <property type="match status" value="1"/>
</dbReference>
<dbReference type="GO" id="GO:0052693">
    <property type="term" value="F:epoxyqueuosine reductase activity"/>
    <property type="evidence" value="ECO:0007669"/>
    <property type="project" value="TreeGrafter"/>
</dbReference>
<dbReference type="NCBIfam" id="TIGR00276">
    <property type="entry name" value="tRNA epoxyqueuosine(34) reductase QueG"/>
    <property type="match status" value="1"/>
</dbReference>
<dbReference type="Pfam" id="PF08331">
    <property type="entry name" value="QueG_DUF1730"/>
    <property type="match status" value="1"/>
</dbReference>
<dbReference type="EMBL" id="ACKZ01000029">
    <property type="protein sequence ID" value="EEW36549.1"/>
    <property type="molecule type" value="Genomic_DNA"/>
</dbReference>
<dbReference type="eggNOG" id="COG1600">
    <property type="taxonomic scope" value="Bacteria"/>
</dbReference>
<keyword evidence="5" id="KW-0671">Queuosine biosynthesis</keyword>
<dbReference type="Proteomes" id="UP000005926">
    <property type="component" value="Unassembled WGS sequence"/>
</dbReference>
<dbReference type="SUPFAM" id="SSF46548">
    <property type="entry name" value="alpha-helical ferredoxin"/>
    <property type="match status" value="1"/>
</dbReference>
<evidence type="ECO:0000256" key="2">
    <source>
        <dbReference type="ARBA" id="ARBA00022490"/>
    </source>
</evidence>
<dbReference type="Gene3D" id="1.25.10.10">
    <property type="entry name" value="Leucine-rich Repeat Variant"/>
    <property type="match status" value="1"/>
</dbReference>
<dbReference type="InterPro" id="IPR017900">
    <property type="entry name" value="4Fe4S_Fe_S_CS"/>
</dbReference>
<dbReference type="InterPro" id="IPR013542">
    <property type="entry name" value="QueG_DUF1730"/>
</dbReference>
<evidence type="ECO:0000256" key="1">
    <source>
        <dbReference type="ARBA" id="ARBA00022485"/>
    </source>
</evidence>
<proteinExistence type="predicted"/>
<dbReference type="AlphaFoldDB" id="C8NJ02"/>
<accession>C8NJ02</accession>
<keyword evidence="3" id="KW-0819">tRNA processing</keyword>
<dbReference type="HOGENOM" id="CLU_030790_2_0_9"/>
<evidence type="ECO:0000259" key="9">
    <source>
        <dbReference type="PROSITE" id="PS51379"/>
    </source>
</evidence>
<dbReference type="PROSITE" id="PS51379">
    <property type="entry name" value="4FE4S_FER_2"/>
    <property type="match status" value="1"/>
</dbReference>
<dbReference type="GO" id="GO:0046872">
    <property type="term" value="F:metal ion binding"/>
    <property type="evidence" value="ECO:0007669"/>
    <property type="project" value="UniProtKB-KW"/>
</dbReference>
<dbReference type="Gene3D" id="3.30.70.20">
    <property type="match status" value="1"/>
</dbReference>
<keyword evidence="6" id="KW-0560">Oxidoreductase</keyword>
<keyword evidence="1" id="KW-0004">4Fe-4S</keyword>
<evidence type="ECO:0000256" key="7">
    <source>
        <dbReference type="ARBA" id="ARBA00023004"/>
    </source>
</evidence>
<keyword evidence="4" id="KW-0479">Metal-binding</keyword>
<dbReference type="InterPro" id="IPR011989">
    <property type="entry name" value="ARM-like"/>
</dbReference>
<dbReference type="Pfam" id="PF13484">
    <property type="entry name" value="Fer4_16"/>
    <property type="match status" value="1"/>
</dbReference>
<dbReference type="InterPro" id="IPR016024">
    <property type="entry name" value="ARM-type_fold"/>
</dbReference>
<evidence type="ECO:0000256" key="4">
    <source>
        <dbReference type="ARBA" id="ARBA00022723"/>
    </source>
</evidence>
<protein>
    <submittedName>
        <fullName evidence="10">Putative iron-sulfur cluster-binding protein</fullName>
    </submittedName>
</protein>
<comment type="caution">
    <text evidence="10">The sequence shown here is derived from an EMBL/GenBank/DDBJ whole genome shotgun (WGS) entry which is preliminary data.</text>
</comment>
<dbReference type="PROSITE" id="PS00198">
    <property type="entry name" value="4FE4S_FER_1"/>
    <property type="match status" value="1"/>
</dbReference>
<evidence type="ECO:0000256" key="8">
    <source>
        <dbReference type="ARBA" id="ARBA00023014"/>
    </source>
</evidence>
<feature type="domain" description="4Fe-4S ferredoxin-type" evidence="9">
    <location>
        <begin position="182"/>
        <end position="210"/>
    </location>
</feature>
<organism evidence="10 11">
    <name type="scientific">Granulicatella adiacens ATCC 49175</name>
    <dbReference type="NCBI Taxonomy" id="638301"/>
    <lineage>
        <taxon>Bacteria</taxon>
        <taxon>Bacillati</taxon>
        <taxon>Bacillota</taxon>
        <taxon>Bacilli</taxon>
        <taxon>Lactobacillales</taxon>
        <taxon>Carnobacteriaceae</taxon>
        <taxon>Granulicatella</taxon>
    </lineage>
</organism>
<keyword evidence="8" id="KW-0411">Iron-sulfur</keyword>
<gene>
    <name evidence="10" type="ORF">HMPREF0444_1897</name>
</gene>
<dbReference type="STRING" id="638301.HMPREF0444_1897"/>
<dbReference type="PANTHER" id="PTHR30002">
    <property type="entry name" value="EPOXYQUEUOSINE REDUCTASE"/>
    <property type="match status" value="1"/>
</dbReference>
<evidence type="ECO:0000256" key="5">
    <source>
        <dbReference type="ARBA" id="ARBA00022785"/>
    </source>
</evidence>
<evidence type="ECO:0000256" key="3">
    <source>
        <dbReference type="ARBA" id="ARBA00022694"/>
    </source>
</evidence>
<sequence>MDTAVLKQKIIAKSKELGIDKIGFASAEPFTHLEESMRRSKELGHTTGFEHPVLEERIYPEKIFDTPKTIISIALAYPTLPKNKPERVKGERRGAFARASWGEDYHFILSRRMEALINYIKEEVQDDDSRFKPMVDTGELIDVRVAERAGIGFVGKNGLLITKEFGSYVYLGELITNIEFPTDEMVDYGCGDCTRCVDFCPTGALLGDGRMNAMRCLSYQTQTKGFMPQEFRKKIGHVIYGCDICQQVCPYNKGKDFHLHPEMEPSVEETHPLLKPLVTISNKEFKERFGQMAGSWRGKKPLQRNAIIALANYRDKSAVPLLLRVMKEDMRPVMKGTAAWAVAEIVNESNQEMIDYFNEQKEAAVKKRDSLENPTKEDIELIEELEKAIVVLQEKYREEANK</sequence>
<dbReference type="SUPFAM" id="SSF48371">
    <property type="entry name" value="ARM repeat"/>
    <property type="match status" value="1"/>
</dbReference>
<keyword evidence="7" id="KW-0408">Iron</keyword>
<dbReference type="InterPro" id="IPR017896">
    <property type="entry name" value="4Fe4S_Fe-S-bd"/>
</dbReference>
<dbReference type="GeneID" id="78412346"/>
<keyword evidence="11" id="KW-1185">Reference proteome</keyword>
<evidence type="ECO:0000256" key="6">
    <source>
        <dbReference type="ARBA" id="ARBA00023002"/>
    </source>
</evidence>
<dbReference type="GO" id="GO:0008616">
    <property type="term" value="P:tRNA queuosine(34) biosynthetic process"/>
    <property type="evidence" value="ECO:0007669"/>
    <property type="project" value="UniProtKB-KW"/>
</dbReference>
<dbReference type="RefSeq" id="WP_005606570.1">
    <property type="nucleotide sequence ID" value="NZ_CP102283.1"/>
</dbReference>
<dbReference type="GO" id="GO:0051539">
    <property type="term" value="F:4 iron, 4 sulfur cluster binding"/>
    <property type="evidence" value="ECO:0007669"/>
    <property type="project" value="UniProtKB-KW"/>
</dbReference>
<evidence type="ECO:0000313" key="11">
    <source>
        <dbReference type="Proteomes" id="UP000005926"/>
    </source>
</evidence>
<name>C8NJ02_9LACT</name>